<evidence type="ECO:0000313" key="3">
    <source>
        <dbReference type="Proteomes" id="UP001279734"/>
    </source>
</evidence>
<feature type="compositionally biased region" description="Polar residues" evidence="1">
    <location>
        <begin position="38"/>
        <end position="48"/>
    </location>
</feature>
<gene>
    <name evidence="2" type="ORF">Nepgr_021016</name>
</gene>
<name>A0AAD3SWI0_NEPGR</name>
<dbReference type="Proteomes" id="UP001279734">
    <property type="component" value="Unassembled WGS sequence"/>
</dbReference>
<sequence length="93" mass="9993">METGRPVHAGYSSDQRVIACAPHLSDEDLLKVEPKIHAQTSGSISRLSQKVGESLGSVPIDKSSVQRGSQMMPRRVLAGNSCQPRCPPSIPKD</sequence>
<comment type="caution">
    <text evidence="2">The sequence shown here is derived from an EMBL/GenBank/DDBJ whole genome shotgun (WGS) entry which is preliminary data.</text>
</comment>
<dbReference type="AlphaFoldDB" id="A0AAD3SWI0"/>
<evidence type="ECO:0000313" key="2">
    <source>
        <dbReference type="EMBL" id="GMH19175.1"/>
    </source>
</evidence>
<protein>
    <submittedName>
        <fullName evidence="2">Uncharacterized protein</fullName>
    </submittedName>
</protein>
<reference evidence="2" key="1">
    <citation type="submission" date="2023-05" db="EMBL/GenBank/DDBJ databases">
        <title>Nepenthes gracilis genome sequencing.</title>
        <authorList>
            <person name="Fukushima K."/>
        </authorList>
    </citation>
    <scope>NUCLEOTIDE SEQUENCE</scope>
    <source>
        <strain evidence="2">SING2019-196</strain>
    </source>
</reference>
<organism evidence="2 3">
    <name type="scientific">Nepenthes gracilis</name>
    <name type="common">Slender pitcher plant</name>
    <dbReference type="NCBI Taxonomy" id="150966"/>
    <lineage>
        <taxon>Eukaryota</taxon>
        <taxon>Viridiplantae</taxon>
        <taxon>Streptophyta</taxon>
        <taxon>Embryophyta</taxon>
        <taxon>Tracheophyta</taxon>
        <taxon>Spermatophyta</taxon>
        <taxon>Magnoliopsida</taxon>
        <taxon>eudicotyledons</taxon>
        <taxon>Gunneridae</taxon>
        <taxon>Pentapetalae</taxon>
        <taxon>Caryophyllales</taxon>
        <taxon>Nepenthaceae</taxon>
        <taxon>Nepenthes</taxon>
    </lineage>
</organism>
<proteinExistence type="predicted"/>
<keyword evidence="3" id="KW-1185">Reference proteome</keyword>
<feature type="region of interest" description="Disordered" evidence="1">
    <location>
        <begin position="38"/>
        <end position="93"/>
    </location>
</feature>
<dbReference type="EMBL" id="BSYO01000020">
    <property type="protein sequence ID" value="GMH19175.1"/>
    <property type="molecule type" value="Genomic_DNA"/>
</dbReference>
<evidence type="ECO:0000256" key="1">
    <source>
        <dbReference type="SAM" id="MobiDB-lite"/>
    </source>
</evidence>
<accession>A0AAD3SWI0</accession>